<reference evidence="2" key="1">
    <citation type="submission" date="2019-11" db="EMBL/GenBank/DDBJ databases">
        <title>Bipolaris sorokiniana Genome sequencing.</title>
        <authorList>
            <person name="Wang H."/>
        </authorList>
    </citation>
    <scope>NUCLEOTIDE SEQUENCE</scope>
</reference>
<feature type="compositionally biased region" description="Polar residues" evidence="1">
    <location>
        <begin position="24"/>
        <end position="58"/>
    </location>
</feature>
<dbReference type="AlphaFoldDB" id="A0A8H6DQG2"/>
<feature type="region of interest" description="Disordered" evidence="1">
    <location>
        <begin position="80"/>
        <end position="99"/>
    </location>
</feature>
<evidence type="ECO:0000256" key="1">
    <source>
        <dbReference type="SAM" id="MobiDB-lite"/>
    </source>
</evidence>
<evidence type="ECO:0000313" key="3">
    <source>
        <dbReference type="Proteomes" id="UP000624244"/>
    </source>
</evidence>
<organism evidence="2 3">
    <name type="scientific">Cochliobolus sativus</name>
    <name type="common">Common root rot and spot blotch fungus</name>
    <name type="synonym">Bipolaris sorokiniana</name>
    <dbReference type="NCBI Taxonomy" id="45130"/>
    <lineage>
        <taxon>Eukaryota</taxon>
        <taxon>Fungi</taxon>
        <taxon>Dikarya</taxon>
        <taxon>Ascomycota</taxon>
        <taxon>Pezizomycotina</taxon>
        <taxon>Dothideomycetes</taxon>
        <taxon>Pleosporomycetidae</taxon>
        <taxon>Pleosporales</taxon>
        <taxon>Pleosporineae</taxon>
        <taxon>Pleosporaceae</taxon>
        <taxon>Bipolaris</taxon>
    </lineage>
</organism>
<dbReference type="Proteomes" id="UP000624244">
    <property type="component" value="Unassembled WGS sequence"/>
</dbReference>
<dbReference type="EMBL" id="WNKQ01000023">
    <property type="protein sequence ID" value="KAF5844409.1"/>
    <property type="molecule type" value="Genomic_DNA"/>
</dbReference>
<accession>A0A8H6DQG2</accession>
<proteinExistence type="predicted"/>
<evidence type="ECO:0000313" key="2">
    <source>
        <dbReference type="EMBL" id="KAF5844409.1"/>
    </source>
</evidence>
<feature type="compositionally biased region" description="Basic and acidic residues" evidence="1">
    <location>
        <begin position="88"/>
        <end position="99"/>
    </location>
</feature>
<gene>
    <name evidence="2" type="ORF">GGP41_001432</name>
</gene>
<name>A0A8H6DQG2_COCSA</name>
<feature type="region of interest" description="Disordered" evidence="1">
    <location>
        <begin position="19"/>
        <end position="59"/>
    </location>
</feature>
<protein>
    <submittedName>
        <fullName evidence="2">Uncharacterized protein</fullName>
    </submittedName>
</protein>
<sequence length="99" mass="10821">MDDLLEGYMVLDAIGDFLDDRSLTNRTKQPATTPQSQPGAQTSTGSPTPISGPDQHSQGYAPRWVLVTELPVTMSSIYLTDTVRPRKARENDEGTTRAV</sequence>
<comment type="caution">
    <text evidence="2">The sequence shown here is derived from an EMBL/GenBank/DDBJ whole genome shotgun (WGS) entry which is preliminary data.</text>
</comment>